<organism evidence="2 3">
    <name type="scientific">Podospora fimiseda</name>
    <dbReference type="NCBI Taxonomy" id="252190"/>
    <lineage>
        <taxon>Eukaryota</taxon>
        <taxon>Fungi</taxon>
        <taxon>Dikarya</taxon>
        <taxon>Ascomycota</taxon>
        <taxon>Pezizomycotina</taxon>
        <taxon>Sordariomycetes</taxon>
        <taxon>Sordariomycetidae</taxon>
        <taxon>Sordariales</taxon>
        <taxon>Podosporaceae</taxon>
        <taxon>Podospora</taxon>
    </lineage>
</organism>
<feature type="region of interest" description="Disordered" evidence="1">
    <location>
        <begin position="45"/>
        <end position="114"/>
    </location>
</feature>
<evidence type="ECO:0000256" key="1">
    <source>
        <dbReference type="SAM" id="MobiDB-lite"/>
    </source>
</evidence>
<dbReference type="Proteomes" id="UP001301958">
    <property type="component" value="Unassembled WGS sequence"/>
</dbReference>
<comment type="caution">
    <text evidence="2">The sequence shown here is derived from an EMBL/GenBank/DDBJ whole genome shotgun (WGS) entry which is preliminary data.</text>
</comment>
<gene>
    <name evidence="2" type="ORF">QBC38DRAFT_515407</name>
</gene>
<evidence type="ECO:0000313" key="2">
    <source>
        <dbReference type="EMBL" id="KAK4224276.1"/>
    </source>
</evidence>
<dbReference type="EMBL" id="MU865398">
    <property type="protein sequence ID" value="KAK4224276.1"/>
    <property type="molecule type" value="Genomic_DNA"/>
</dbReference>
<feature type="compositionally biased region" description="Polar residues" evidence="1">
    <location>
        <begin position="69"/>
        <end position="111"/>
    </location>
</feature>
<keyword evidence="3" id="KW-1185">Reference proteome</keyword>
<sequence>MQAQTEAILGCRVCRHKTATPCPSAKPAAPVAQKSFAQDTKASLARRVSQPASPVFAPKRLPVPRERQSLATPTYLQETQSSLARQRSTGCQNSADARNYDETPTTVSSQDTLDRTMYLPVNPDWHEDNDSGYTSSSTSAQDKVYHVIPYSTDIPVCNYDLDELSSLHSHLIPRRLLRAYIPADIRINLCHKGHSIAMAAVWNTSRCVQKHYPDGPISIGTGVDDLISGLSSTCVGECTLFGSRLRDLASLRNHICDPRPNSRLRRSGTTRFVVETKEVIITRSLPFAPEEEELKKGHRLYFQDIMALYPLPWNDDLKEMDRYPR</sequence>
<evidence type="ECO:0000313" key="3">
    <source>
        <dbReference type="Proteomes" id="UP001301958"/>
    </source>
</evidence>
<reference evidence="2" key="1">
    <citation type="journal article" date="2023" name="Mol. Phylogenet. Evol.">
        <title>Genome-scale phylogeny and comparative genomics of the fungal order Sordariales.</title>
        <authorList>
            <person name="Hensen N."/>
            <person name="Bonometti L."/>
            <person name="Westerberg I."/>
            <person name="Brannstrom I.O."/>
            <person name="Guillou S."/>
            <person name="Cros-Aarteil S."/>
            <person name="Calhoun S."/>
            <person name="Haridas S."/>
            <person name="Kuo A."/>
            <person name="Mondo S."/>
            <person name="Pangilinan J."/>
            <person name="Riley R."/>
            <person name="LaButti K."/>
            <person name="Andreopoulos B."/>
            <person name="Lipzen A."/>
            <person name="Chen C."/>
            <person name="Yan M."/>
            <person name="Daum C."/>
            <person name="Ng V."/>
            <person name="Clum A."/>
            <person name="Steindorff A."/>
            <person name="Ohm R.A."/>
            <person name="Martin F."/>
            <person name="Silar P."/>
            <person name="Natvig D.O."/>
            <person name="Lalanne C."/>
            <person name="Gautier V."/>
            <person name="Ament-Velasquez S.L."/>
            <person name="Kruys A."/>
            <person name="Hutchinson M.I."/>
            <person name="Powell A.J."/>
            <person name="Barry K."/>
            <person name="Miller A.N."/>
            <person name="Grigoriev I.V."/>
            <person name="Debuchy R."/>
            <person name="Gladieux P."/>
            <person name="Hiltunen Thoren M."/>
            <person name="Johannesson H."/>
        </authorList>
    </citation>
    <scope>NUCLEOTIDE SEQUENCE</scope>
    <source>
        <strain evidence="2">CBS 990.96</strain>
    </source>
</reference>
<name>A0AAN7BJ59_9PEZI</name>
<dbReference type="AlphaFoldDB" id="A0AAN7BJ59"/>
<reference evidence="2" key="2">
    <citation type="submission" date="2023-05" db="EMBL/GenBank/DDBJ databases">
        <authorList>
            <consortium name="Lawrence Berkeley National Laboratory"/>
            <person name="Steindorff A."/>
            <person name="Hensen N."/>
            <person name="Bonometti L."/>
            <person name="Westerberg I."/>
            <person name="Brannstrom I.O."/>
            <person name="Guillou S."/>
            <person name="Cros-Aarteil S."/>
            <person name="Calhoun S."/>
            <person name="Haridas S."/>
            <person name="Kuo A."/>
            <person name="Mondo S."/>
            <person name="Pangilinan J."/>
            <person name="Riley R."/>
            <person name="Labutti K."/>
            <person name="Andreopoulos B."/>
            <person name="Lipzen A."/>
            <person name="Chen C."/>
            <person name="Yanf M."/>
            <person name="Daum C."/>
            <person name="Ng V."/>
            <person name="Clum A."/>
            <person name="Ohm R."/>
            <person name="Martin F."/>
            <person name="Silar P."/>
            <person name="Natvig D."/>
            <person name="Lalanne C."/>
            <person name="Gautier V."/>
            <person name="Ament-Velasquez S.L."/>
            <person name="Kruys A."/>
            <person name="Hutchinson M.I."/>
            <person name="Powell A.J."/>
            <person name="Barry K."/>
            <person name="Miller A.N."/>
            <person name="Grigoriev I.V."/>
            <person name="Debuchy R."/>
            <person name="Gladieux P."/>
            <person name="Thoren M.H."/>
            <person name="Johannesson H."/>
        </authorList>
    </citation>
    <scope>NUCLEOTIDE SEQUENCE</scope>
    <source>
        <strain evidence="2">CBS 990.96</strain>
    </source>
</reference>
<protein>
    <submittedName>
        <fullName evidence="2">Uncharacterized protein</fullName>
    </submittedName>
</protein>
<proteinExistence type="predicted"/>
<accession>A0AAN7BJ59</accession>